<keyword evidence="2" id="KW-0175">Coiled coil</keyword>
<name>A0AAE0JAZ0_9PEZI</name>
<keyword evidence="6" id="KW-1185">Reference proteome</keyword>
<feature type="region of interest" description="Disordered" evidence="3">
    <location>
        <begin position="385"/>
        <end position="440"/>
    </location>
</feature>
<comment type="caution">
    <text evidence="5">The sequence shown here is derived from an EMBL/GenBank/DDBJ whole genome shotgun (WGS) entry which is preliminary data.</text>
</comment>
<organism evidence="5 6">
    <name type="scientific">Neurospora tetraspora</name>
    <dbReference type="NCBI Taxonomy" id="94610"/>
    <lineage>
        <taxon>Eukaryota</taxon>
        <taxon>Fungi</taxon>
        <taxon>Dikarya</taxon>
        <taxon>Ascomycota</taxon>
        <taxon>Pezizomycotina</taxon>
        <taxon>Sordariomycetes</taxon>
        <taxon>Sordariomycetidae</taxon>
        <taxon>Sordariales</taxon>
        <taxon>Sordariaceae</taxon>
        <taxon>Neurospora</taxon>
    </lineage>
</organism>
<dbReference type="Proteomes" id="UP001278500">
    <property type="component" value="Unassembled WGS sequence"/>
</dbReference>
<dbReference type="GO" id="GO:0000381">
    <property type="term" value="P:regulation of alternative mRNA splicing, via spliceosome"/>
    <property type="evidence" value="ECO:0007669"/>
    <property type="project" value="InterPro"/>
</dbReference>
<evidence type="ECO:0000313" key="6">
    <source>
        <dbReference type="Proteomes" id="UP001278500"/>
    </source>
</evidence>
<feature type="region of interest" description="Disordered" evidence="3">
    <location>
        <begin position="1"/>
        <end position="108"/>
    </location>
</feature>
<dbReference type="Pfam" id="PF09745">
    <property type="entry name" value="NSRP1_N"/>
    <property type="match status" value="1"/>
</dbReference>
<dbReference type="PANTHER" id="PTHR47845:SF1">
    <property type="entry name" value="NUCLEAR SPECKLE SPLICING REGULATORY PROTEIN 1 HOMOLOG"/>
    <property type="match status" value="1"/>
</dbReference>
<feature type="region of interest" description="Disordered" evidence="3">
    <location>
        <begin position="260"/>
        <end position="306"/>
    </location>
</feature>
<gene>
    <name evidence="5" type="ORF">B0H65DRAFT_254945</name>
</gene>
<evidence type="ECO:0000256" key="2">
    <source>
        <dbReference type="ARBA" id="ARBA00023054"/>
    </source>
</evidence>
<dbReference type="EMBL" id="JAUEPP010000006">
    <property type="protein sequence ID" value="KAK3340319.1"/>
    <property type="molecule type" value="Genomic_DNA"/>
</dbReference>
<feature type="region of interest" description="Disordered" evidence="3">
    <location>
        <begin position="327"/>
        <end position="371"/>
    </location>
</feature>
<feature type="compositionally biased region" description="Basic and acidic residues" evidence="3">
    <location>
        <begin position="186"/>
        <end position="233"/>
    </location>
</feature>
<feature type="compositionally biased region" description="Low complexity" evidence="3">
    <location>
        <begin position="9"/>
        <end position="18"/>
    </location>
</feature>
<dbReference type="GeneID" id="87859696"/>
<feature type="compositionally biased region" description="Basic and acidic residues" evidence="3">
    <location>
        <begin position="260"/>
        <end position="278"/>
    </location>
</feature>
<evidence type="ECO:0000256" key="1">
    <source>
        <dbReference type="ARBA" id="ARBA00010126"/>
    </source>
</evidence>
<evidence type="ECO:0000256" key="3">
    <source>
        <dbReference type="SAM" id="MobiDB-lite"/>
    </source>
</evidence>
<feature type="domain" description="Nuclear speckle splicing regulatory protein 1 N-terminal" evidence="4">
    <location>
        <begin position="122"/>
        <end position="237"/>
    </location>
</feature>
<proteinExistence type="inferred from homology"/>
<dbReference type="InterPro" id="IPR018612">
    <property type="entry name" value="NSRP1_N"/>
</dbReference>
<dbReference type="InterPro" id="IPR053246">
    <property type="entry name" value="NS_splicing_regulatory_protein"/>
</dbReference>
<comment type="similarity">
    <text evidence="1">Belongs to the NSRP1 family.</text>
</comment>
<feature type="compositionally biased region" description="Low complexity" evidence="3">
    <location>
        <begin position="89"/>
        <end position="108"/>
    </location>
</feature>
<feature type="compositionally biased region" description="Basic and acidic residues" evidence="3">
    <location>
        <begin position="292"/>
        <end position="302"/>
    </location>
</feature>
<evidence type="ECO:0000313" key="5">
    <source>
        <dbReference type="EMBL" id="KAK3340319.1"/>
    </source>
</evidence>
<reference evidence="5" key="2">
    <citation type="submission" date="2023-06" db="EMBL/GenBank/DDBJ databases">
        <authorList>
            <consortium name="Lawrence Berkeley National Laboratory"/>
            <person name="Haridas S."/>
            <person name="Hensen N."/>
            <person name="Bonometti L."/>
            <person name="Westerberg I."/>
            <person name="Brannstrom I.O."/>
            <person name="Guillou S."/>
            <person name="Cros-Aarteil S."/>
            <person name="Calhoun S."/>
            <person name="Kuo A."/>
            <person name="Mondo S."/>
            <person name="Pangilinan J."/>
            <person name="Riley R."/>
            <person name="Labutti K."/>
            <person name="Andreopoulos B."/>
            <person name="Lipzen A."/>
            <person name="Chen C."/>
            <person name="Yanf M."/>
            <person name="Daum C."/>
            <person name="Ng V."/>
            <person name="Clum A."/>
            <person name="Steindorff A."/>
            <person name="Ohm R."/>
            <person name="Martin F."/>
            <person name="Silar P."/>
            <person name="Natvig D."/>
            <person name="Lalanne C."/>
            <person name="Gautier V."/>
            <person name="Ament-Velasquez S.L."/>
            <person name="Kruys A."/>
            <person name="Hutchinson M.I."/>
            <person name="Powell A.J."/>
            <person name="Barry K."/>
            <person name="Miller A.N."/>
            <person name="Grigoriev I.V."/>
            <person name="Debuchy R."/>
            <person name="Gladieux P."/>
            <person name="Thoren M.H."/>
            <person name="Johannesson H."/>
        </authorList>
    </citation>
    <scope>NUCLEOTIDE SEQUENCE</scope>
    <source>
        <strain evidence="5">CBS 560.94</strain>
    </source>
</reference>
<accession>A0AAE0JAZ0</accession>
<feature type="compositionally biased region" description="Low complexity" evidence="3">
    <location>
        <begin position="347"/>
        <end position="359"/>
    </location>
</feature>
<dbReference type="AlphaFoldDB" id="A0AAE0JAZ0"/>
<dbReference type="PANTHER" id="PTHR47845">
    <property type="entry name" value="NUCLEAR SPECKLE SPLICING REGULATORY PROTEIN 1 HOMOLOG"/>
    <property type="match status" value="1"/>
</dbReference>
<feature type="compositionally biased region" description="Acidic residues" evidence="3">
    <location>
        <begin position="279"/>
        <end position="291"/>
    </location>
</feature>
<reference evidence="5" key="1">
    <citation type="journal article" date="2023" name="Mol. Phylogenet. Evol.">
        <title>Genome-scale phylogeny and comparative genomics of the fungal order Sordariales.</title>
        <authorList>
            <person name="Hensen N."/>
            <person name="Bonometti L."/>
            <person name="Westerberg I."/>
            <person name="Brannstrom I.O."/>
            <person name="Guillou S."/>
            <person name="Cros-Aarteil S."/>
            <person name="Calhoun S."/>
            <person name="Haridas S."/>
            <person name="Kuo A."/>
            <person name="Mondo S."/>
            <person name="Pangilinan J."/>
            <person name="Riley R."/>
            <person name="LaButti K."/>
            <person name="Andreopoulos B."/>
            <person name="Lipzen A."/>
            <person name="Chen C."/>
            <person name="Yan M."/>
            <person name="Daum C."/>
            <person name="Ng V."/>
            <person name="Clum A."/>
            <person name="Steindorff A."/>
            <person name="Ohm R.A."/>
            <person name="Martin F."/>
            <person name="Silar P."/>
            <person name="Natvig D.O."/>
            <person name="Lalanne C."/>
            <person name="Gautier V."/>
            <person name="Ament-Velasquez S.L."/>
            <person name="Kruys A."/>
            <person name="Hutchinson M.I."/>
            <person name="Powell A.J."/>
            <person name="Barry K."/>
            <person name="Miller A.N."/>
            <person name="Grigoriev I.V."/>
            <person name="Debuchy R."/>
            <person name="Gladieux P."/>
            <person name="Hiltunen Thoren M."/>
            <person name="Johannesson H."/>
        </authorList>
    </citation>
    <scope>NUCLEOTIDE SEQUENCE</scope>
    <source>
        <strain evidence="5">CBS 560.94</strain>
    </source>
</reference>
<evidence type="ECO:0000259" key="4">
    <source>
        <dbReference type="Pfam" id="PF09745"/>
    </source>
</evidence>
<sequence>MVGFSFGLKKAAASSKPAPAKRKPATFGGDDDDENTTAGDGQPKPIAAIEITELDGFDDNTSTPIETGDEDRKSKKKSKGLPQPPPPVSASASTSSASASSNKKAPPVAAQFGDLSSALESRKYAQAAADADPSIYDYDAVYDSFKVPQKKEKEADNKEKRPRYFDALQKAAETRERDRAIAEEKKLKREREAEGDAFADKEKFVTEAYKRQQEENRRLEEEEKKREEEEAKKNKNKGLTDFYKQMLEKEELEHVAKMKAVEERVKAGPEAAQQKKEGEEGEGEGQEEEQDAEKRAAEKAKEINAMGGNVIINDDGEVVDKRQLLKGGLNVAPKKKVEHQQEKARQAAKPAAASGPAKGVFHGGNKQAMRERQTRMLEAQLEERLKRAREEEEEERKKVELVAKSRKTEADISSAKERYLARKRAAEEAKKKGLEEGAAP</sequence>
<feature type="region of interest" description="Disordered" evidence="3">
    <location>
        <begin position="186"/>
        <end position="241"/>
    </location>
</feature>
<protein>
    <submittedName>
        <fullName evidence="5">Coiled-coil domain-containing protein 55-domain containing protein</fullName>
    </submittedName>
</protein>
<dbReference type="RefSeq" id="XP_062679261.1">
    <property type="nucleotide sequence ID" value="XM_062822542.1"/>
</dbReference>